<protein>
    <recommendedName>
        <fullName evidence="3">Type II toxin-antitoxin system MqsR family toxin</fullName>
    </recommendedName>
</protein>
<comment type="caution">
    <text evidence="1">The sequence shown here is derived from an EMBL/GenBank/DDBJ whole genome shotgun (WGS) entry which is preliminary data.</text>
</comment>
<dbReference type="AlphaFoldDB" id="A0A1T2X2W0"/>
<gene>
    <name evidence="1" type="ORF">BVG16_23870</name>
</gene>
<accession>A0A1T2X2W0</accession>
<organism evidence="1 2">
    <name type="scientific">Paenibacillus selenitireducens</name>
    <dbReference type="NCBI Taxonomy" id="1324314"/>
    <lineage>
        <taxon>Bacteria</taxon>
        <taxon>Bacillati</taxon>
        <taxon>Bacillota</taxon>
        <taxon>Bacilli</taxon>
        <taxon>Bacillales</taxon>
        <taxon>Paenibacillaceae</taxon>
        <taxon>Paenibacillus</taxon>
    </lineage>
</organism>
<name>A0A1T2X2W0_9BACL</name>
<dbReference type="InterPro" id="IPR038493">
    <property type="entry name" value="MqsR_sf"/>
</dbReference>
<proteinExistence type="predicted"/>
<dbReference type="EMBL" id="MSZX01000011">
    <property type="protein sequence ID" value="OPA74177.1"/>
    <property type="molecule type" value="Genomic_DNA"/>
</dbReference>
<dbReference type="STRING" id="1324314.BVG16_23870"/>
<reference evidence="1 2" key="1">
    <citation type="submission" date="2017-01" db="EMBL/GenBank/DDBJ databases">
        <title>Genome analysis of Paenibacillus selenitrireducens ES3-24.</title>
        <authorList>
            <person name="Xu D."/>
            <person name="Yao R."/>
            <person name="Zheng S."/>
        </authorList>
    </citation>
    <scope>NUCLEOTIDE SEQUENCE [LARGE SCALE GENOMIC DNA]</scope>
    <source>
        <strain evidence="1 2">ES3-24</strain>
    </source>
</reference>
<sequence>MTTAEFLRQAKALVSGGRTYFSKRNDYDTVQALFDLGIEDRKGAWREIMKLKPTDLYKPPELDRRGSGELVWFFRKELNGKIAYIKLTIDQNMCMCISFHPEGYTQN</sequence>
<dbReference type="Proteomes" id="UP000190188">
    <property type="component" value="Unassembled WGS sequence"/>
</dbReference>
<evidence type="ECO:0008006" key="3">
    <source>
        <dbReference type="Google" id="ProtNLM"/>
    </source>
</evidence>
<evidence type="ECO:0000313" key="2">
    <source>
        <dbReference type="Proteomes" id="UP000190188"/>
    </source>
</evidence>
<dbReference type="OrthoDB" id="2301807at2"/>
<dbReference type="Gene3D" id="3.30.2310.40">
    <property type="match status" value="1"/>
</dbReference>
<evidence type="ECO:0000313" key="1">
    <source>
        <dbReference type="EMBL" id="OPA74177.1"/>
    </source>
</evidence>
<dbReference type="RefSeq" id="WP_078501724.1">
    <property type="nucleotide sequence ID" value="NZ_MSZX01000011.1"/>
</dbReference>
<keyword evidence="2" id="KW-1185">Reference proteome</keyword>